<proteinExistence type="predicted"/>
<gene>
    <name evidence="1" type="ORF">A2851_01365</name>
</gene>
<dbReference type="GO" id="GO:0003677">
    <property type="term" value="F:DNA binding"/>
    <property type="evidence" value="ECO:0007669"/>
    <property type="project" value="InterPro"/>
</dbReference>
<dbReference type="SUPFAM" id="SSF47729">
    <property type="entry name" value="IHF-like DNA-binding proteins"/>
    <property type="match status" value="1"/>
</dbReference>
<evidence type="ECO:0000313" key="2">
    <source>
        <dbReference type="Proteomes" id="UP000176863"/>
    </source>
</evidence>
<evidence type="ECO:0000313" key="1">
    <source>
        <dbReference type="EMBL" id="OGG53823.1"/>
    </source>
</evidence>
<organism evidence="1 2">
    <name type="scientific">Candidatus Kaiserbacteria bacterium RIFCSPHIGHO2_01_FULL_53_29</name>
    <dbReference type="NCBI Taxonomy" id="1798480"/>
    <lineage>
        <taxon>Bacteria</taxon>
        <taxon>Candidatus Kaiseribacteriota</taxon>
    </lineage>
</organism>
<dbReference type="AlphaFoldDB" id="A0A1F6CXD7"/>
<sequence length="115" mass="13858">MSWKAPTHHLKKKELLNDNEFYRKLSSHWDYVDSETATRFYLEFVKLVANELKEHKFCRLPFLGDMAIVEQKSRPAWVGKAHIWIGPRFVLKFYPKEKMRRHFNKKQGDPVVVLR</sequence>
<name>A0A1F6CXD7_9BACT</name>
<dbReference type="EMBL" id="MFKT01000008">
    <property type="protein sequence ID" value="OGG53823.1"/>
    <property type="molecule type" value="Genomic_DNA"/>
</dbReference>
<accession>A0A1F6CXD7</accession>
<dbReference type="Proteomes" id="UP000176863">
    <property type="component" value="Unassembled WGS sequence"/>
</dbReference>
<protein>
    <submittedName>
        <fullName evidence="1">Uncharacterized protein</fullName>
    </submittedName>
</protein>
<dbReference type="InterPro" id="IPR010992">
    <property type="entry name" value="IHF-like_DNA-bd_dom_sf"/>
</dbReference>
<reference evidence="1 2" key="1">
    <citation type="journal article" date="2016" name="Nat. Commun.">
        <title>Thousands of microbial genomes shed light on interconnected biogeochemical processes in an aquifer system.</title>
        <authorList>
            <person name="Anantharaman K."/>
            <person name="Brown C.T."/>
            <person name="Hug L.A."/>
            <person name="Sharon I."/>
            <person name="Castelle C.J."/>
            <person name="Probst A.J."/>
            <person name="Thomas B.C."/>
            <person name="Singh A."/>
            <person name="Wilkins M.J."/>
            <person name="Karaoz U."/>
            <person name="Brodie E.L."/>
            <person name="Williams K.H."/>
            <person name="Hubbard S.S."/>
            <person name="Banfield J.F."/>
        </authorList>
    </citation>
    <scope>NUCLEOTIDE SEQUENCE [LARGE SCALE GENOMIC DNA]</scope>
</reference>
<comment type="caution">
    <text evidence="1">The sequence shown here is derived from an EMBL/GenBank/DDBJ whole genome shotgun (WGS) entry which is preliminary data.</text>
</comment>